<dbReference type="EMBL" id="QNRR01000001">
    <property type="protein sequence ID" value="RBP48011.1"/>
    <property type="molecule type" value="Genomic_DNA"/>
</dbReference>
<dbReference type="Gene3D" id="3.60.40.10">
    <property type="entry name" value="PPM-type phosphatase domain"/>
    <property type="match status" value="1"/>
</dbReference>
<accession>A0A366HUP8</accession>
<dbReference type="AlphaFoldDB" id="A0A366HUP8"/>
<sequence length="222" mass="23622">MGLMIIKTHTEPGGKVVNEDFVFARRHPSGGERYVCVLADGQGGRSNGALAARTACETVWARSMEHPFDSLLQPSIFSTLMYAADNAVCRTEGYTTLAALALDGSTVLGASCGDSKVFFAPGQGGGDEWEIIEWTAKQRKNPPVGSGEAMFTPFSHSDVSGGRILMLSDGVWKYCGFDAIKTCFEMASFADSASTLRAATLKRSGLSLPDDFSVIAVDLGDD</sequence>
<dbReference type="Proteomes" id="UP000253426">
    <property type="component" value="Unassembled WGS sequence"/>
</dbReference>
<reference evidence="2 3" key="1">
    <citation type="submission" date="2018-06" db="EMBL/GenBank/DDBJ databases">
        <title>Genomic Encyclopedia of Type Strains, Phase IV (KMG-IV): sequencing the most valuable type-strain genomes for metagenomic binning, comparative biology and taxonomic classification.</title>
        <authorList>
            <person name="Goeker M."/>
        </authorList>
    </citation>
    <scope>NUCLEOTIDE SEQUENCE [LARGE SCALE GENOMIC DNA]</scope>
    <source>
        <strain evidence="2 3">DSM 25532</strain>
    </source>
</reference>
<evidence type="ECO:0000259" key="1">
    <source>
        <dbReference type="SMART" id="SM00331"/>
    </source>
</evidence>
<feature type="domain" description="PPM-type phosphatase" evidence="1">
    <location>
        <begin position="17"/>
        <end position="219"/>
    </location>
</feature>
<protein>
    <submittedName>
        <fullName evidence="2">Serine/threonine protein phosphatase PrpC</fullName>
    </submittedName>
</protein>
<dbReference type="InterPro" id="IPR001932">
    <property type="entry name" value="PPM-type_phosphatase-like_dom"/>
</dbReference>
<comment type="caution">
    <text evidence="2">The sequence shown here is derived from an EMBL/GenBank/DDBJ whole genome shotgun (WGS) entry which is preliminary data.</text>
</comment>
<organism evidence="2 3">
    <name type="scientific">Roseimicrobium gellanilyticum</name>
    <dbReference type="NCBI Taxonomy" id="748857"/>
    <lineage>
        <taxon>Bacteria</taxon>
        <taxon>Pseudomonadati</taxon>
        <taxon>Verrucomicrobiota</taxon>
        <taxon>Verrucomicrobiia</taxon>
        <taxon>Verrucomicrobiales</taxon>
        <taxon>Verrucomicrobiaceae</taxon>
        <taxon>Roseimicrobium</taxon>
    </lineage>
</organism>
<dbReference type="InterPro" id="IPR036457">
    <property type="entry name" value="PPM-type-like_dom_sf"/>
</dbReference>
<evidence type="ECO:0000313" key="3">
    <source>
        <dbReference type="Proteomes" id="UP000253426"/>
    </source>
</evidence>
<keyword evidence="3" id="KW-1185">Reference proteome</keyword>
<evidence type="ECO:0000313" key="2">
    <source>
        <dbReference type="EMBL" id="RBP48011.1"/>
    </source>
</evidence>
<dbReference type="SUPFAM" id="SSF81606">
    <property type="entry name" value="PP2C-like"/>
    <property type="match status" value="1"/>
</dbReference>
<proteinExistence type="predicted"/>
<name>A0A366HUP8_9BACT</name>
<gene>
    <name evidence="2" type="ORF">DES53_101811</name>
</gene>
<dbReference type="SMART" id="SM00331">
    <property type="entry name" value="PP2C_SIG"/>
    <property type="match status" value="1"/>
</dbReference>